<proteinExistence type="predicted"/>
<reference evidence="3 4" key="1">
    <citation type="submission" date="2021-03" db="EMBL/GenBank/DDBJ databases">
        <title>Sequencing the genomes of 1000 actinobacteria strains.</title>
        <authorList>
            <person name="Klenk H.-P."/>
        </authorList>
    </citation>
    <scope>NUCLEOTIDE SEQUENCE [LARGE SCALE GENOMIC DNA]</scope>
    <source>
        <strain evidence="3 4">DSM 16005</strain>
    </source>
</reference>
<evidence type="ECO:0000256" key="1">
    <source>
        <dbReference type="ARBA" id="ARBA00023125"/>
    </source>
</evidence>
<keyword evidence="4" id="KW-1185">Reference proteome</keyword>
<dbReference type="PANTHER" id="PTHR30204:SF93">
    <property type="entry name" value="HTH MERR-TYPE DOMAIN-CONTAINING PROTEIN"/>
    <property type="match status" value="1"/>
</dbReference>
<dbReference type="InterPro" id="IPR047057">
    <property type="entry name" value="MerR_fam"/>
</dbReference>
<dbReference type="EMBL" id="JAGIOI010000001">
    <property type="protein sequence ID" value="MBP2413492.1"/>
    <property type="molecule type" value="Genomic_DNA"/>
</dbReference>
<evidence type="ECO:0000259" key="2">
    <source>
        <dbReference type="PROSITE" id="PS50937"/>
    </source>
</evidence>
<sequence length="116" mass="12682">MQIGELASKTGASPRALRHYEERGLIVPERTSGGYRAYSQDDIVRVAQIKTMIDAGLTTASIKRYIACARDGDHGTWLELCPNLRAELASVAECLDAKQAELSERKLRLHALASVG</sequence>
<dbReference type="GO" id="GO:0003677">
    <property type="term" value="F:DNA binding"/>
    <property type="evidence" value="ECO:0007669"/>
    <property type="project" value="UniProtKB-KW"/>
</dbReference>
<evidence type="ECO:0000313" key="3">
    <source>
        <dbReference type="EMBL" id="MBP2413492.1"/>
    </source>
</evidence>
<evidence type="ECO:0000313" key="4">
    <source>
        <dbReference type="Proteomes" id="UP000711614"/>
    </source>
</evidence>
<dbReference type="RefSeq" id="WP_209680832.1">
    <property type="nucleotide sequence ID" value="NZ_JAGIOI010000001.1"/>
</dbReference>
<dbReference type="PANTHER" id="PTHR30204">
    <property type="entry name" value="REDOX-CYCLING DRUG-SENSING TRANSCRIPTIONAL ACTIVATOR SOXR"/>
    <property type="match status" value="1"/>
</dbReference>
<dbReference type="InterPro" id="IPR009061">
    <property type="entry name" value="DNA-bd_dom_put_sf"/>
</dbReference>
<feature type="domain" description="HTH merR-type" evidence="2">
    <location>
        <begin position="1"/>
        <end position="68"/>
    </location>
</feature>
<dbReference type="Gene3D" id="1.10.1660.10">
    <property type="match status" value="1"/>
</dbReference>
<dbReference type="PROSITE" id="PS50937">
    <property type="entry name" value="HTH_MERR_2"/>
    <property type="match status" value="1"/>
</dbReference>
<name>A0ABS4YXH7_9MICC</name>
<dbReference type="Pfam" id="PF13411">
    <property type="entry name" value="MerR_1"/>
    <property type="match status" value="1"/>
</dbReference>
<protein>
    <submittedName>
        <fullName evidence="3">DNA-binding transcriptional MerR regulator</fullName>
    </submittedName>
</protein>
<dbReference type="InterPro" id="IPR000551">
    <property type="entry name" value="MerR-type_HTH_dom"/>
</dbReference>
<gene>
    <name evidence="3" type="ORF">JOF48_002291</name>
</gene>
<dbReference type="SMART" id="SM00422">
    <property type="entry name" value="HTH_MERR"/>
    <property type="match status" value="1"/>
</dbReference>
<organism evidence="3 4">
    <name type="scientific">Arthrobacter stackebrandtii</name>
    <dbReference type="NCBI Taxonomy" id="272161"/>
    <lineage>
        <taxon>Bacteria</taxon>
        <taxon>Bacillati</taxon>
        <taxon>Actinomycetota</taxon>
        <taxon>Actinomycetes</taxon>
        <taxon>Micrococcales</taxon>
        <taxon>Micrococcaceae</taxon>
        <taxon>Arthrobacter</taxon>
    </lineage>
</organism>
<dbReference type="SUPFAM" id="SSF46955">
    <property type="entry name" value="Putative DNA-binding domain"/>
    <property type="match status" value="1"/>
</dbReference>
<comment type="caution">
    <text evidence="3">The sequence shown here is derived from an EMBL/GenBank/DDBJ whole genome shotgun (WGS) entry which is preliminary data.</text>
</comment>
<dbReference type="PRINTS" id="PR00040">
    <property type="entry name" value="HTHMERR"/>
</dbReference>
<keyword evidence="1 3" id="KW-0238">DNA-binding</keyword>
<accession>A0ABS4YXH7</accession>
<dbReference type="Proteomes" id="UP000711614">
    <property type="component" value="Unassembled WGS sequence"/>
</dbReference>